<feature type="domain" description="HTH iclR-type" evidence="1">
    <location>
        <begin position="7"/>
        <end position="51"/>
    </location>
</feature>
<dbReference type="RefSeq" id="WP_338005191.1">
    <property type="nucleotide sequence ID" value="NZ_JAOPKA010000015.1"/>
</dbReference>
<evidence type="ECO:0000313" key="3">
    <source>
        <dbReference type="Proteomes" id="UP001321018"/>
    </source>
</evidence>
<dbReference type="InterPro" id="IPR036388">
    <property type="entry name" value="WH-like_DNA-bd_sf"/>
</dbReference>
<dbReference type="GO" id="GO:0003677">
    <property type="term" value="F:DNA binding"/>
    <property type="evidence" value="ECO:0007669"/>
    <property type="project" value="InterPro"/>
</dbReference>
<sequence length="80" mass="8938">MKDVERAILRLLADSELSLTPNNIAKNTGYSNGYIRRECNRLADLGALEKDAEGSNPFYTITEEGKTYLKGNIDSLESIR</sequence>
<proteinExistence type="predicted"/>
<dbReference type="SUPFAM" id="SSF46785">
    <property type="entry name" value="Winged helix' DNA-binding domain"/>
    <property type="match status" value="1"/>
</dbReference>
<name>A0AAP2Z1G0_9EURY</name>
<dbReference type="Gene3D" id="1.10.10.10">
    <property type="entry name" value="Winged helix-like DNA-binding domain superfamily/Winged helix DNA-binding domain"/>
    <property type="match status" value="1"/>
</dbReference>
<evidence type="ECO:0000259" key="1">
    <source>
        <dbReference type="Pfam" id="PF09339"/>
    </source>
</evidence>
<reference evidence="2" key="1">
    <citation type="submission" date="2022-09" db="EMBL/GenBank/DDBJ databases">
        <title>Enrichment on poylsaccharides allowed isolation of novel metabolic and taxonomic groups of Haloarchaea.</title>
        <authorList>
            <person name="Sorokin D.Y."/>
            <person name="Elcheninov A.G."/>
            <person name="Khizhniak T.V."/>
            <person name="Kolganova T.V."/>
            <person name="Kublanov I.V."/>
        </authorList>
    </citation>
    <scope>NUCLEOTIDE SEQUENCE</scope>
    <source>
        <strain evidence="2">AArc-xg1-1</strain>
    </source>
</reference>
<dbReference type="Proteomes" id="UP001321018">
    <property type="component" value="Unassembled WGS sequence"/>
</dbReference>
<protein>
    <recommendedName>
        <fullName evidence="1">HTH iclR-type domain-containing protein</fullName>
    </recommendedName>
</protein>
<dbReference type="AlphaFoldDB" id="A0AAP2Z1G0"/>
<gene>
    <name evidence="2" type="ORF">OB960_18455</name>
</gene>
<comment type="caution">
    <text evidence="2">The sequence shown here is derived from an EMBL/GenBank/DDBJ whole genome shotgun (WGS) entry which is preliminary data.</text>
</comment>
<organism evidence="2 3">
    <name type="scientific">Natronoglomus mannanivorans</name>
    <dbReference type="NCBI Taxonomy" id="2979990"/>
    <lineage>
        <taxon>Archaea</taxon>
        <taxon>Methanobacteriati</taxon>
        <taxon>Methanobacteriota</taxon>
        <taxon>Stenosarchaea group</taxon>
        <taxon>Halobacteria</taxon>
        <taxon>Halobacteriales</taxon>
        <taxon>Natrialbaceae</taxon>
        <taxon>Natronoglomus</taxon>
    </lineage>
</organism>
<dbReference type="InterPro" id="IPR005471">
    <property type="entry name" value="Tscrpt_reg_IclR_N"/>
</dbReference>
<dbReference type="Pfam" id="PF09339">
    <property type="entry name" value="HTH_IclR"/>
    <property type="match status" value="1"/>
</dbReference>
<dbReference type="InterPro" id="IPR036390">
    <property type="entry name" value="WH_DNA-bd_sf"/>
</dbReference>
<dbReference type="GO" id="GO:0006355">
    <property type="term" value="P:regulation of DNA-templated transcription"/>
    <property type="evidence" value="ECO:0007669"/>
    <property type="project" value="InterPro"/>
</dbReference>
<accession>A0AAP2Z1G0</accession>
<evidence type="ECO:0000313" key="2">
    <source>
        <dbReference type="EMBL" id="MCU4743371.1"/>
    </source>
</evidence>
<dbReference type="EMBL" id="JAOPKA010000015">
    <property type="protein sequence ID" value="MCU4743371.1"/>
    <property type="molecule type" value="Genomic_DNA"/>
</dbReference>